<dbReference type="EMBL" id="BGZK01000077">
    <property type="protein sequence ID" value="GBP16121.1"/>
    <property type="molecule type" value="Genomic_DNA"/>
</dbReference>
<accession>A0A4C1TQ56</accession>
<proteinExistence type="predicted"/>
<comment type="caution">
    <text evidence="2">The sequence shown here is derived from an EMBL/GenBank/DDBJ whole genome shotgun (WGS) entry which is preliminary data.</text>
</comment>
<dbReference type="Proteomes" id="UP000299102">
    <property type="component" value="Unassembled WGS sequence"/>
</dbReference>
<dbReference type="AlphaFoldDB" id="A0A4C1TQ56"/>
<feature type="region of interest" description="Disordered" evidence="1">
    <location>
        <begin position="1"/>
        <end position="30"/>
    </location>
</feature>
<evidence type="ECO:0000313" key="2">
    <source>
        <dbReference type="EMBL" id="GBP16121.1"/>
    </source>
</evidence>
<keyword evidence="3" id="KW-1185">Reference proteome</keyword>
<gene>
    <name evidence="2" type="ORF">EVAR_9842_1</name>
</gene>
<name>A0A4C1TQ56_EUMVA</name>
<evidence type="ECO:0000256" key="1">
    <source>
        <dbReference type="SAM" id="MobiDB-lite"/>
    </source>
</evidence>
<protein>
    <submittedName>
        <fullName evidence="2">Uncharacterized protein</fullName>
    </submittedName>
</protein>
<sequence>MGTAGATESTRRVPRRAQHATATPEPTERVNGCTLVGTGGFRFERTSPNAINRLRYCRRYIKLGTHYGRLSNRQHKLGCETDSARARGNSSRGQRSFLMRLARWEVRGGARFSENSEVSCTKKDYTLTAETINSVEQA</sequence>
<organism evidence="2 3">
    <name type="scientific">Eumeta variegata</name>
    <name type="common">Bagworm moth</name>
    <name type="synonym">Eumeta japonica</name>
    <dbReference type="NCBI Taxonomy" id="151549"/>
    <lineage>
        <taxon>Eukaryota</taxon>
        <taxon>Metazoa</taxon>
        <taxon>Ecdysozoa</taxon>
        <taxon>Arthropoda</taxon>
        <taxon>Hexapoda</taxon>
        <taxon>Insecta</taxon>
        <taxon>Pterygota</taxon>
        <taxon>Neoptera</taxon>
        <taxon>Endopterygota</taxon>
        <taxon>Lepidoptera</taxon>
        <taxon>Glossata</taxon>
        <taxon>Ditrysia</taxon>
        <taxon>Tineoidea</taxon>
        <taxon>Psychidae</taxon>
        <taxon>Oiketicinae</taxon>
        <taxon>Eumeta</taxon>
    </lineage>
</organism>
<reference evidence="2 3" key="1">
    <citation type="journal article" date="2019" name="Commun. Biol.">
        <title>The bagworm genome reveals a unique fibroin gene that provides high tensile strength.</title>
        <authorList>
            <person name="Kono N."/>
            <person name="Nakamura H."/>
            <person name="Ohtoshi R."/>
            <person name="Tomita M."/>
            <person name="Numata K."/>
            <person name="Arakawa K."/>
        </authorList>
    </citation>
    <scope>NUCLEOTIDE SEQUENCE [LARGE SCALE GENOMIC DNA]</scope>
</reference>
<evidence type="ECO:0000313" key="3">
    <source>
        <dbReference type="Proteomes" id="UP000299102"/>
    </source>
</evidence>